<accession>A0A6M3K871</accession>
<gene>
    <name evidence="2" type="ORF">MM415A01172_0018</name>
    <name evidence="1" type="ORF">MM415B00797_0018</name>
</gene>
<dbReference type="EMBL" id="MT141467">
    <property type="protein sequence ID" value="QJA62303.1"/>
    <property type="molecule type" value="Genomic_DNA"/>
</dbReference>
<evidence type="ECO:0000313" key="1">
    <source>
        <dbReference type="EMBL" id="QJA62303.1"/>
    </source>
</evidence>
<evidence type="ECO:0000313" key="2">
    <source>
        <dbReference type="EMBL" id="QJA77983.1"/>
    </source>
</evidence>
<dbReference type="AlphaFoldDB" id="A0A6M3K871"/>
<sequence length="93" mass="11302">MRKILDRFLLSDHEWKKKYCPTLYNYLFQLSDEERHYALEEGVRWRKEHRKICPDCHGIYFEDECPCTRGKHCIAYQLEAKNENPILSRPAIN</sequence>
<protein>
    <submittedName>
        <fullName evidence="2">Uncharacterized protein</fullName>
    </submittedName>
</protein>
<name>A0A6M3K871_9ZZZZ</name>
<dbReference type="EMBL" id="MT142313">
    <property type="protein sequence ID" value="QJA77983.1"/>
    <property type="molecule type" value="Genomic_DNA"/>
</dbReference>
<proteinExistence type="predicted"/>
<organism evidence="2">
    <name type="scientific">viral metagenome</name>
    <dbReference type="NCBI Taxonomy" id="1070528"/>
    <lineage>
        <taxon>unclassified sequences</taxon>
        <taxon>metagenomes</taxon>
        <taxon>organismal metagenomes</taxon>
    </lineage>
</organism>
<reference evidence="2" key="1">
    <citation type="submission" date="2020-03" db="EMBL/GenBank/DDBJ databases">
        <title>The deep terrestrial virosphere.</title>
        <authorList>
            <person name="Holmfeldt K."/>
            <person name="Nilsson E."/>
            <person name="Simone D."/>
            <person name="Lopez-Fernandez M."/>
            <person name="Wu X."/>
            <person name="de Brujin I."/>
            <person name="Lundin D."/>
            <person name="Andersson A."/>
            <person name="Bertilsson S."/>
            <person name="Dopson M."/>
        </authorList>
    </citation>
    <scope>NUCLEOTIDE SEQUENCE</scope>
    <source>
        <strain evidence="2">MM415A01172</strain>
        <strain evidence="1">MM415B00797</strain>
    </source>
</reference>